<sequence>MMPWNNDSSSANASAAEADKSVKVETGDDVSGNVAGAGTNEDTPKDNQKKVKTGQDQDVEMQTATRDKPKASNESASESKQTEAEVEAEKMIRIEKLRLAQSAHRKRVVYYHHDELSIFEHGRSHPRRPFRGKLAHSLIMGLGIYSEYLEPLRPRLVSMTDFGQFHSDNYVSILRFVQEYMNPVIKERAWLNASPTIAEGEDVQTWEKIASTLKRFNLGLGADSVNSAMPGLLDYCRMYTTGTMGCVSRLMSGDADIAINWYGGMSHARSSSAYGGCYVNDVVLAILMLLRKYQRVFFISLDGEHCDAVEEAFYESNQVLTLSFHCNPEKGTFPATGHVDDIGIGQGEGYAVNVPLDDGANDRTLMHFFDPIIKKIKANFKPEVIVFQSGGSLLPGDRFSKFNVSSRGIGECLKRVRDFNVPLLCLGGSGTNMAITSKLWAYETVILTNSEDIVGFQHEKKVMDSNGDSKDDILIPQETTYREYFGPEYTLHVHNAIMENEMTYSTSNSFKKKILDRLNKFIKPTYFQQ</sequence>
<gene>
    <name evidence="3" type="ORF">ASTO00021_LOCUS16331</name>
</gene>
<evidence type="ECO:0000256" key="1">
    <source>
        <dbReference type="SAM" id="MobiDB-lite"/>
    </source>
</evidence>
<feature type="region of interest" description="Disordered" evidence="1">
    <location>
        <begin position="1"/>
        <end position="85"/>
    </location>
</feature>
<dbReference type="Pfam" id="PF00850">
    <property type="entry name" value="Hist_deacetyl"/>
    <property type="match status" value="1"/>
</dbReference>
<dbReference type="InterPro" id="IPR037138">
    <property type="entry name" value="His_deacetylse_dom_sf"/>
</dbReference>
<dbReference type="GO" id="GO:0004407">
    <property type="term" value="F:histone deacetylase activity"/>
    <property type="evidence" value="ECO:0007669"/>
    <property type="project" value="TreeGrafter"/>
</dbReference>
<dbReference type="PANTHER" id="PTHR10625:SF10">
    <property type="entry name" value="HISTONE DEACETYLASE HDAC1"/>
    <property type="match status" value="1"/>
</dbReference>
<organism evidence="3">
    <name type="scientific">Aplanochytrium stocchinoi</name>
    <dbReference type="NCBI Taxonomy" id="215587"/>
    <lineage>
        <taxon>Eukaryota</taxon>
        <taxon>Sar</taxon>
        <taxon>Stramenopiles</taxon>
        <taxon>Bigyra</taxon>
        <taxon>Labyrinthulomycetes</taxon>
        <taxon>Thraustochytrida</taxon>
        <taxon>Thraustochytriidae</taxon>
        <taxon>Aplanochytrium</taxon>
    </lineage>
</organism>
<accession>A0A7S3PPK3</accession>
<name>A0A7S3PPK3_9STRA</name>
<dbReference type="PANTHER" id="PTHR10625">
    <property type="entry name" value="HISTONE DEACETYLASE HDAC1-RELATED"/>
    <property type="match status" value="1"/>
</dbReference>
<dbReference type="SUPFAM" id="SSF52768">
    <property type="entry name" value="Arginase/deacetylase"/>
    <property type="match status" value="1"/>
</dbReference>
<dbReference type="InterPro" id="IPR023801">
    <property type="entry name" value="His_deacetylse_dom"/>
</dbReference>
<dbReference type="InterPro" id="IPR023696">
    <property type="entry name" value="Ureohydrolase_dom_sf"/>
</dbReference>
<reference evidence="3" key="1">
    <citation type="submission" date="2021-01" db="EMBL/GenBank/DDBJ databases">
        <authorList>
            <person name="Corre E."/>
            <person name="Pelletier E."/>
            <person name="Niang G."/>
            <person name="Scheremetjew M."/>
            <person name="Finn R."/>
            <person name="Kale V."/>
            <person name="Holt S."/>
            <person name="Cochrane G."/>
            <person name="Meng A."/>
            <person name="Brown T."/>
            <person name="Cohen L."/>
        </authorList>
    </citation>
    <scope>NUCLEOTIDE SEQUENCE</scope>
    <source>
        <strain evidence="3">GSBS06</strain>
    </source>
</reference>
<protein>
    <recommendedName>
        <fullName evidence="2">Histone deacetylase domain-containing protein</fullName>
    </recommendedName>
</protein>
<feature type="domain" description="Histone deacetylase" evidence="2">
    <location>
        <begin position="125"/>
        <end position="444"/>
    </location>
</feature>
<evidence type="ECO:0000259" key="2">
    <source>
        <dbReference type="Pfam" id="PF00850"/>
    </source>
</evidence>
<evidence type="ECO:0000313" key="3">
    <source>
        <dbReference type="EMBL" id="CAE0446329.1"/>
    </source>
</evidence>
<dbReference type="PRINTS" id="PR01270">
    <property type="entry name" value="HDASUPER"/>
</dbReference>
<dbReference type="InterPro" id="IPR000286">
    <property type="entry name" value="HDACs"/>
</dbReference>
<dbReference type="GO" id="GO:0040029">
    <property type="term" value="P:epigenetic regulation of gene expression"/>
    <property type="evidence" value="ECO:0007669"/>
    <property type="project" value="TreeGrafter"/>
</dbReference>
<feature type="compositionally biased region" description="Basic and acidic residues" evidence="1">
    <location>
        <begin position="17"/>
        <end position="26"/>
    </location>
</feature>
<feature type="compositionally biased region" description="Basic and acidic residues" evidence="1">
    <location>
        <begin position="42"/>
        <end position="55"/>
    </location>
</feature>
<feature type="compositionally biased region" description="Low complexity" evidence="1">
    <location>
        <begin position="1"/>
        <end position="16"/>
    </location>
</feature>
<dbReference type="EMBL" id="HBIN01021322">
    <property type="protein sequence ID" value="CAE0446329.1"/>
    <property type="molecule type" value="Transcribed_RNA"/>
</dbReference>
<proteinExistence type="predicted"/>
<dbReference type="Gene3D" id="3.40.800.20">
    <property type="entry name" value="Histone deacetylase domain"/>
    <property type="match status" value="1"/>
</dbReference>
<dbReference type="AlphaFoldDB" id="A0A7S3PPK3"/>